<gene>
    <name evidence="1" type="ORF">CLIB1444_02S06326</name>
</gene>
<sequence>MEFNSTETFVLQKIWESLNFYNKTGVNVRINDIRFKFTVINDFKSALLNNQYIIEDDYKLSKESKLQIHKDIDLIDYQFDQLIQLLTIIVINLDYPSNYYEIFTKFAKINNRIYNLNITVFCQLLLTTILKLKNVGDNEYVLIKFLKKFNENIDALTVDPIIEENPRLSLSNSNVSNLSLNNDNTSVFTTQSPLSRGYFKDNSSLISNESEEVDQIETDEIDLDSNTLSTKDNHINIDDLEDLEQAFTTTTNNTSVTYESDDSEDSTFDYLNSFNQESDDKNKKKLKGDKKLNRIGSRASIMLSPSAAKSMRRLSSANLKTDLTKISTRTSRKRKDDCTIM</sequence>
<name>A0ACA9Y324_9ASCO</name>
<protein>
    <submittedName>
        <fullName evidence="1">Uncharacterized protein</fullName>
    </submittedName>
</protein>
<reference evidence="1" key="1">
    <citation type="submission" date="2022-06" db="EMBL/GenBank/DDBJ databases">
        <authorList>
            <person name="Legras J.-L."/>
            <person name="Devillers H."/>
            <person name="Grondin C."/>
        </authorList>
    </citation>
    <scope>NUCLEOTIDE SEQUENCE</scope>
    <source>
        <strain evidence="1">CLIB 1444</strain>
    </source>
</reference>
<dbReference type="EMBL" id="CALSDN010000002">
    <property type="protein sequence ID" value="CAH6719343.1"/>
    <property type="molecule type" value="Genomic_DNA"/>
</dbReference>
<evidence type="ECO:0000313" key="1">
    <source>
        <dbReference type="EMBL" id="CAH6719343.1"/>
    </source>
</evidence>
<comment type="caution">
    <text evidence="1">The sequence shown here is derived from an EMBL/GenBank/DDBJ whole genome shotgun (WGS) entry which is preliminary data.</text>
</comment>
<accession>A0ACA9Y324</accession>
<organism evidence="1 2">
    <name type="scientific">[Candida] jaroonii</name>
    <dbReference type="NCBI Taxonomy" id="467808"/>
    <lineage>
        <taxon>Eukaryota</taxon>
        <taxon>Fungi</taxon>
        <taxon>Dikarya</taxon>
        <taxon>Ascomycota</taxon>
        <taxon>Saccharomycotina</taxon>
        <taxon>Pichiomycetes</taxon>
        <taxon>Debaryomycetaceae</taxon>
        <taxon>Yamadazyma</taxon>
    </lineage>
</organism>
<dbReference type="Proteomes" id="UP001152531">
    <property type="component" value="Unassembled WGS sequence"/>
</dbReference>
<evidence type="ECO:0000313" key="2">
    <source>
        <dbReference type="Proteomes" id="UP001152531"/>
    </source>
</evidence>
<proteinExistence type="predicted"/>
<keyword evidence="2" id="KW-1185">Reference proteome</keyword>